<keyword evidence="2" id="KW-0456">Lyase</keyword>
<keyword evidence="3" id="KW-1185">Reference proteome</keyword>
<dbReference type="EC" id="4.2.1.45" evidence="2"/>
<dbReference type="PANTHER" id="PTHR43000">
    <property type="entry name" value="DTDP-D-GLUCOSE 4,6-DEHYDRATASE-RELATED"/>
    <property type="match status" value="1"/>
</dbReference>
<protein>
    <submittedName>
        <fullName evidence="2">CDP-glucose 4,6-dehydratase</fullName>
        <ecNumber evidence="2">4.2.1.45</ecNumber>
    </submittedName>
</protein>
<organism evidence="2 3">
    <name type="scientific">Marinobacter panjinensis</name>
    <dbReference type="NCBI Taxonomy" id="2576384"/>
    <lineage>
        <taxon>Bacteria</taxon>
        <taxon>Pseudomonadati</taxon>
        <taxon>Pseudomonadota</taxon>
        <taxon>Gammaproteobacteria</taxon>
        <taxon>Pseudomonadales</taxon>
        <taxon>Marinobacteraceae</taxon>
        <taxon>Marinobacter</taxon>
    </lineage>
</organism>
<dbReference type="AlphaFoldDB" id="A0A4U6R1L6"/>
<dbReference type="GO" id="GO:0047733">
    <property type="term" value="F:CDP-glucose 4,6-dehydratase activity"/>
    <property type="evidence" value="ECO:0007669"/>
    <property type="project" value="UniProtKB-EC"/>
</dbReference>
<dbReference type="Proteomes" id="UP000308488">
    <property type="component" value="Unassembled WGS sequence"/>
</dbReference>
<name>A0A4U6R1L6_9GAMM</name>
<dbReference type="OrthoDB" id="9779041at2"/>
<accession>A0A4U6R1L6</accession>
<dbReference type="NCBIfam" id="TIGR02622">
    <property type="entry name" value="CDP_4_6_dhtase"/>
    <property type="match status" value="1"/>
</dbReference>
<dbReference type="Pfam" id="PF16363">
    <property type="entry name" value="GDP_Man_Dehyd"/>
    <property type="match status" value="1"/>
</dbReference>
<gene>
    <name evidence="2" type="primary">rfbG</name>
    <name evidence="2" type="ORF">FDP08_03755</name>
</gene>
<evidence type="ECO:0000313" key="3">
    <source>
        <dbReference type="Proteomes" id="UP000308488"/>
    </source>
</evidence>
<feature type="domain" description="NAD(P)-binding" evidence="1">
    <location>
        <begin position="15"/>
        <end position="177"/>
    </location>
</feature>
<dbReference type="Gene3D" id="3.90.25.10">
    <property type="entry name" value="UDP-galactose 4-epimerase, domain 1"/>
    <property type="match status" value="1"/>
</dbReference>
<reference evidence="2 3" key="1">
    <citation type="submission" date="2019-05" db="EMBL/GenBank/DDBJ databases">
        <title>Marinobacter panjinensis sp. nov., a moderately halophilic bacterium isolated from sea tidal flat environment.</title>
        <authorList>
            <person name="Yang W."/>
            <person name="An M."/>
            <person name="He W."/>
            <person name="Luo X."/>
            <person name="Zhu L."/>
            <person name="Chen G."/>
            <person name="Zhang Y."/>
            <person name="Wang Y."/>
        </authorList>
    </citation>
    <scope>NUCLEOTIDE SEQUENCE [LARGE SCALE GENOMIC DNA]</scope>
    <source>
        <strain evidence="2 3">PJ-16</strain>
    </source>
</reference>
<dbReference type="RefSeq" id="WP_137434682.1">
    <property type="nucleotide sequence ID" value="NZ_JANRHC010000005.1"/>
</dbReference>
<evidence type="ECO:0000259" key="1">
    <source>
        <dbReference type="Pfam" id="PF16363"/>
    </source>
</evidence>
<dbReference type="EMBL" id="SZYH01000001">
    <property type="protein sequence ID" value="TKV67263.1"/>
    <property type="molecule type" value="Genomic_DNA"/>
</dbReference>
<dbReference type="InterPro" id="IPR016040">
    <property type="entry name" value="NAD(P)-bd_dom"/>
</dbReference>
<dbReference type="Gene3D" id="3.40.50.720">
    <property type="entry name" value="NAD(P)-binding Rossmann-like Domain"/>
    <property type="match status" value="1"/>
</dbReference>
<proteinExistence type="predicted"/>
<evidence type="ECO:0000313" key="2">
    <source>
        <dbReference type="EMBL" id="TKV67263.1"/>
    </source>
</evidence>
<dbReference type="InterPro" id="IPR036291">
    <property type="entry name" value="NAD(P)-bd_dom_sf"/>
</dbReference>
<dbReference type="InterPro" id="IPR013445">
    <property type="entry name" value="CDP_4_6_deHydtase"/>
</dbReference>
<comment type="caution">
    <text evidence="2">The sequence shown here is derived from an EMBL/GenBank/DDBJ whole genome shotgun (WGS) entry which is preliminary data.</text>
</comment>
<sequence length="387" mass="43922">MNRQFGDQFRNRRVLITGHTGFKGSWLSVWLTELGAKVIGYSLDPPTEPNNFQLCKLQEKLIHHSGDVRDVENLTKVIRSSRPEIVFHMAAQPIVLDSYRAPKDTFDTNVMGTVNLFEAVRQTDTVKAVVVVTTDKVYVDQGWYWGYRENDRLGGFDPYSSSKAMAELAVSSYRSAWREAWHEGNDRITFSNHPVAIASARAGNVIGGGDFARFRLLPDCMRACMEGQPVQVRRPESIRPWQHLLEPLSGYLCLALRLLEDPETFGQAWNFGPAERQPVTSRAVIEKAIEYWGSGRFETGAQPDDGHETPVLRVNWDQAAHLLSWSPAYTWENAVNETVTWWKLYKTMLEKDASSVDMYQVCADHIEEYVECARNQGIEWASGGSIK</sequence>
<dbReference type="SUPFAM" id="SSF51735">
    <property type="entry name" value="NAD(P)-binding Rossmann-fold domains"/>
    <property type="match status" value="1"/>
</dbReference>